<gene>
    <name evidence="2" type="ORF">RhiirC2_795282</name>
</gene>
<proteinExistence type="predicted"/>
<evidence type="ECO:0000313" key="3">
    <source>
        <dbReference type="Proteomes" id="UP000233469"/>
    </source>
</evidence>
<accession>A0A2N1MBX8</accession>
<organism evidence="2 3">
    <name type="scientific">Rhizophagus irregularis</name>
    <dbReference type="NCBI Taxonomy" id="588596"/>
    <lineage>
        <taxon>Eukaryota</taxon>
        <taxon>Fungi</taxon>
        <taxon>Fungi incertae sedis</taxon>
        <taxon>Mucoromycota</taxon>
        <taxon>Glomeromycotina</taxon>
        <taxon>Glomeromycetes</taxon>
        <taxon>Glomerales</taxon>
        <taxon>Glomeraceae</taxon>
        <taxon>Rhizophagus</taxon>
    </lineage>
</organism>
<comment type="caution">
    <text evidence="2">The sequence shown here is derived from an EMBL/GenBank/DDBJ whole genome shotgun (WGS) entry which is preliminary data.</text>
</comment>
<evidence type="ECO:0000313" key="2">
    <source>
        <dbReference type="EMBL" id="PKK59124.1"/>
    </source>
</evidence>
<dbReference type="EMBL" id="LLXL01003209">
    <property type="protein sequence ID" value="PKK59124.1"/>
    <property type="molecule type" value="Genomic_DNA"/>
</dbReference>
<dbReference type="Proteomes" id="UP000233469">
    <property type="component" value="Unassembled WGS sequence"/>
</dbReference>
<dbReference type="VEuPathDB" id="FungiDB:RhiirA1_469616"/>
<protein>
    <submittedName>
        <fullName evidence="2">Uncharacterized protein</fullName>
    </submittedName>
</protein>
<dbReference type="VEuPathDB" id="FungiDB:FUN_024282"/>
<name>A0A2N1MBX8_9GLOM</name>
<feature type="compositionally biased region" description="Polar residues" evidence="1">
    <location>
        <begin position="51"/>
        <end position="62"/>
    </location>
</feature>
<evidence type="ECO:0000256" key="1">
    <source>
        <dbReference type="SAM" id="MobiDB-lite"/>
    </source>
</evidence>
<feature type="compositionally biased region" description="Acidic residues" evidence="1">
    <location>
        <begin position="35"/>
        <end position="50"/>
    </location>
</feature>
<reference evidence="2 3" key="2">
    <citation type="submission" date="2017-10" db="EMBL/GenBank/DDBJ databases">
        <title>Extensive intraspecific genome diversity in a model arbuscular mycorrhizal fungus.</title>
        <authorList>
            <person name="Chen E.C.H."/>
            <person name="Morin E."/>
            <person name="Baudet D."/>
            <person name="Noel J."/>
            <person name="Ndikumana S."/>
            <person name="Charron P."/>
            <person name="St-Onge C."/>
            <person name="Giorgi J."/>
            <person name="Grigoriev I.V."/>
            <person name="Roux C."/>
            <person name="Martin F.M."/>
            <person name="Corradi N."/>
        </authorList>
    </citation>
    <scope>NUCLEOTIDE SEQUENCE [LARGE SCALE GENOMIC DNA]</scope>
    <source>
        <strain evidence="2 3">C2</strain>
    </source>
</reference>
<dbReference type="OrthoDB" id="2434832at2759"/>
<dbReference type="AlphaFoldDB" id="A0A2N1MBX8"/>
<sequence length="210" mass="24256">MSYFQETDADPSTSSITTDIWKNILIDEGDFEFNPDNDDDENIALDDDDFSTTTNIGSHTTESTNYDSEILPFVWDEVAFRKAQELSLLEEKRDQINWEDTDFEENFETESTITRFTDEEHNFEIKDTNILSTLPLTACVILDINDNGEIQCCSKTGKNQRPLAQLIGTWEIDENIFTKMKAENKLHTLGVRTSHFTFDQNKLHSLHLKQ</sequence>
<feature type="region of interest" description="Disordered" evidence="1">
    <location>
        <begin position="35"/>
        <end position="62"/>
    </location>
</feature>
<reference evidence="2 3" key="1">
    <citation type="submission" date="2016-04" db="EMBL/GenBank/DDBJ databases">
        <title>Genome analyses suggest a sexual origin of heterokaryosis in a supposedly ancient asexual fungus.</title>
        <authorList>
            <person name="Ropars J."/>
            <person name="Sedzielewska K."/>
            <person name="Noel J."/>
            <person name="Charron P."/>
            <person name="Farinelli L."/>
            <person name="Marton T."/>
            <person name="Kruger M."/>
            <person name="Pelin A."/>
            <person name="Brachmann A."/>
            <person name="Corradi N."/>
        </authorList>
    </citation>
    <scope>NUCLEOTIDE SEQUENCE [LARGE SCALE GENOMIC DNA]</scope>
    <source>
        <strain evidence="2 3">C2</strain>
    </source>
</reference>